<evidence type="ECO:0000259" key="4">
    <source>
        <dbReference type="Pfam" id="PF00248"/>
    </source>
</evidence>
<dbReference type="PANTHER" id="PTHR11732">
    <property type="entry name" value="ALDO/KETO REDUCTASE"/>
    <property type="match status" value="1"/>
</dbReference>
<dbReference type="FunFam" id="3.20.20.100:FF:000014">
    <property type="entry name" value="NAD(P)-linked oxidoreductase superfamily protein"/>
    <property type="match status" value="1"/>
</dbReference>
<organism evidence="5 6">
    <name type="scientific">Digitaria exilis</name>
    <dbReference type="NCBI Taxonomy" id="1010633"/>
    <lineage>
        <taxon>Eukaryota</taxon>
        <taxon>Viridiplantae</taxon>
        <taxon>Streptophyta</taxon>
        <taxon>Embryophyta</taxon>
        <taxon>Tracheophyta</taxon>
        <taxon>Spermatophyta</taxon>
        <taxon>Magnoliopsida</taxon>
        <taxon>Liliopsida</taxon>
        <taxon>Poales</taxon>
        <taxon>Poaceae</taxon>
        <taxon>PACMAD clade</taxon>
        <taxon>Panicoideae</taxon>
        <taxon>Panicodae</taxon>
        <taxon>Paniceae</taxon>
        <taxon>Anthephorinae</taxon>
        <taxon>Digitaria</taxon>
    </lineage>
</organism>
<dbReference type="InterPro" id="IPR036812">
    <property type="entry name" value="NAD(P)_OxRdtase_dom_sf"/>
</dbReference>
<accession>A0A835ETE6</accession>
<dbReference type="PROSITE" id="PS00063">
    <property type="entry name" value="ALDOKETO_REDUCTASE_3"/>
    <property type="match status" value="1"/>
</dbReference>
<dbReference type="InterPro" id="IPR020471">
    <property type="entry name" value="AKR"/>
</dbReference>
<dbReference type="PRINTS" id="PR00069">
    <property type="entry name" value="ALDKETRDTASE"/>
</dbReference>
<dbReference type="GO" id="GO:0033707">
    <property type="term" value="F:3''-deamino-3''-oxonicotianamine reductase activity"/>
    <property type="evidence" value="ECO:0007669"/>
    <property type="project" value="UniProtKB-ARBA"/>
</dbReference>
<dbReference type="GO" id="GO:0019290">
    <property type="term" value="P:siderophore biosynthetic process"/>
    <property type="evidence" value="ECO:0007669"/>
    <property type="project" value="UniProtKB-ARBA"/>
</dbReference>
<dbReference type="InterPro" id="IPR044497">
    <property type="entry name" value="AKR4A/B"/>
</dbReference>
<dbReference type="InterPro" id="IPR023210">
    <property type="entry name" value="NADP_OxRdtase_dom"/>
</dbReference>
<dbReference type="AlphaFoldDB" id="A0A835ETE6"/>
<feature type="domain" description="NADP-dependent oxidoreductase" evidence="4">
    <location>
        <begin position="94"/>
        <end position="363"/>
    </location>
</feature>
<dbReference type="PROSITE" id="PS00798">
    <property type="entry name" value="ALDOKETO_REDUCTASE_1"/>
    <property type="match status" value="1"/>
</dbReference>
<name>A0A835ETE6_9POAL</name>
<dbReference type="Pfam" id="PF00248">
    <property type="entry name" value="Aldo_ket_red"/>
    <property type="match status" value="1"/>
</dbReference>
<dbReference type="EMBL" id="JACEFO010001734">
    <property type="protein sequence ID" value="KAF8714870.1"/>
    <property type="molecule type" value="Genomic_DNA"/>
</dbReference>
<evidence type="ECO:0000313" key="6">
    <source>
        <dbReference type="Proteomes" id="UP000636709"/>
    </source>
</evidence>
<gene>
    <name evidence="5" type="ORF">HU200_027404</name>
</gene>
<feature type="region of interest" description="Disordered" evidence="3">
    <location>
        <begin position="24"/>
        <end position="45"/>
    </location>
</feature>
<evidence type="ECO:0000256" key="1">
    <source>
        <dbReference type="ARBA" id="ARBA00007905"/>
    </source>
</evidence>
<dbReference type="PROSITE" id="PS00062">
    <property type="entry name" value="ALDOKETO_REDUCTASE_2"/>
    <property type="match status" value="1"/>
</dbReference>
<reference evidence="5" key="1">
    <citation type="submission" date="2020-07" db="EMBL/GenBank/DDBJ databases">
        <title>Genome sequence and genetic diversity analysis of an under-domesticated orphan crop, white fonio (Digitaria exilis).</title>
        <authorList>
            <person name="Bennetzen J.L."/>
            <person name="Chen S."/>
            <person name="Ma X."/>
            <person name="Wang X."/>
            <person name="Yssel A.E.J."/>
            <person name="Chaluvadi S.R."/>
            <person name="Johnson M."/>
            <person name="Gangashetty P."/>
            <person name="Hamidou F."/>
            <person name="Sanogo M.D."/>
            <person name="Zwaenepoel A."/>
            <person name="Wallace J."/>
            <person name="Van De Peer Y."/>
            <person name="Van Deynze A."/>
        </authorList>
    </citation>
    <scope>NUCLEOTIDE SEQUENCE</scope>
    <source>
        <tissue evidence="5">Leaves</tissue>
    </source>
</reference>
<keyword evidence="2" id="KW-0560">Oxidoreductase</keyword>
<evidence type="ECO:0000313" key="5">
    <source>
        <dbReference type="EMBL" id="KAF8714870.1"/>
    </source>
</evidence>
<dbReference type="OrthoDB" id="416253at2759"/>
<protein>
    <recommendedName>
        <fullName evidence="4">NADP-dependent oxidoreductase domain-containing protein</fullName>
    </recommendedName>
</protein>
<comment type="similarity">
    <text evidence="1">Belongs to the aldo/keto reductase family.</text>
</comment>
<dbReference type="Gene3D" id="3.20.20.100">
    <property type="entry name" value="NADP-dependent oxidoreductase domain"/>
    <property type="match status" value="1"/>
</dbReference>
<dbReference type="CDD" id="cd19124">
    <property type="entry name" value="AKR_AKR4A_4B"/>
    <property type="match status" value="1"/>
</dbReference>
<dbReference type="Proteomes" id="UP000636709">
    <property type="component" value="Unassembled WGS sequence"/>
</dbReference>
<keyword evidence="6" id="KW-1185">Reference proteome</keyword>
<proteinExistence type="inferred from homology"/>
<dbReference type="InterPro" id="IPR018170">
    <property type="entry name" value="Aldo/ket_reductase_CS"/>
</dbReference>
<comment type="caution">
    <text evidence="5">The sequence shown here is derived from an EMBL/GenBank/DDBJ whole genome shotgun (WGS) entry which is preliminary data.</text>
</comment>
<evidence type="ECO:0000256" key="2">
    <source>
        <dbReference type="ARBA" id="ARBA00023002"/>
    </source>
</evidence>
<dbReference type="GO" id="GO:1990641">
    <property type="term" value="P:response to iron ion starvation"/>
    <property type="evidence" value="ECO:0007669"/>
    <property type="project" value="UniProtKB-ARBA"/>
</dbReference>
<dbReference type="SUPFAM" id="SSF51430">
    <property type="entry name" value="NAD(P)-linked oxidoreductase"/>
    <property type="match status" value="1"/>
</dbReference>
<evidence type="ECO:0000256" key="3">
    <source>
        <dbReference type="SAM" id="MobiDB-lite"/>
    </source>
</evidence>
<sequence>MALSWRAVPVPELVLRSSSSRPMPVVGMGTAHRGTREAGWSSRTRTCSARSHERSCAVRAETRAAHMALSGRAVPVSELVLRSGSSWPMPAVGMGTAVPVPVPHEVTRDAVLAAIELGFRHLDTAAKYGTEGPLGEAVAEAVRRGLVQSREEVFVTSKLWCTQCHPDLVLPSLRETLKNLNMDYVDLYLIHWPVAIKPGPLILPYNKEDAVPFDLEGVWRAMEECHRLGLAKAIGVSNFTTRHLDKVLGVATVPPAVNQVELNPVWQQRTLRAYCAEKGIHVNAYSPLGGQDWSRSGEANAVLESEVLAEIAQARGKTVAQISLRWIHEQGLSWIVKSYDKERLKQNLDIFGWQLTDEDRLKISQIPQRKFLTATALFSAEGEFTSVHLSEMDVVEE</sequence>